<protein>
    <recommendedName>
        <fullName evidence="3 16">Alkaline phosphatase</fullName>
        <ecNumber evidence="3 16">3.1.3.1</ecNumber>
    </recommendedName>
</protein>
<feature type="binding site" evidence="14">
    <location>
        <position position="95"/>
    </location>
    <ligand>
        <name>Zn(2+)</name>
        <dbReference type="ChEBI" id="CHEBI:29105"/>
        <label>2</label>
    </ligand>
</feature>
<dbReference type="Gene3D" id="3.40.720.10">
    <property type="entry name" value="Alkaline Phosphatase, subunit A"/>
    <property type="match status" value="1"/>
</dbReference>
<dbReference type="PANTHER" id="PTHR11596">
    <property type="entry name" value="ALKALINE PHOSPHATASE"/>
    <property type="match status" value="1"/>
</dbReference>
<dbReference type="SUPFAM" id="SSF53649">
    <property type="entry name" value="Alkaline phosphatase-like"/>
    <property type="match status" value="1"/>
</dbReference>
<comment type="subcellular location">
    <subcellularLocation>
        <location evidence="1">Cell membrane</location>
        <topology evidence="1">Lipid-anchor</topology>
        <topology evidence="1">GPI-anchor</topology>
    </subcellularLocation>
</comment>
<dbReference type="SMART" id="SM00098">
    <property type="entry name" value="alkPPc"/>
    <property type="match status" value="1"/>
</dbReference>
<feature type="binding site" evidence="14">
    <location>
        <position position="208"/>
    </location>
    <ligand>
        <name>Mg(2+)</name>
        <dbReference type="ChEBI" id="CHEBI:18420"/>
    </ligand>
</feature>
<keyword evidence="10" id="KW-0472">Membrane</keyword>
<comment type="cofactor">
    <cofactor evidence="14">
        <name>Mg(2+)</name>
        <dbReference type="ChEBI" id="CHEBI:18420"/>
    </cofactor>
    <text evidence="14">Binds 1 Mg(2+) ion.</text>
</comment>
<keyword evidence="11" id="KW-0325">Glycoprotein</keyword>
<comment type="cofactor">
    <cofactor evidence="14">
        <name>Zn(2+)</name>
        <dbReference type="ChEBI" id="CHEBI:29105"/>
    </cofactor>
    <text evidence="14">Binds 2 Zn(2+) ions.</text>
</comment>
<evidence type="ECO:0000256" key="4">
    <source>
        <dbReference type="ARBA" id="ARBA00022475"/>
    </source>
</evidence>
<evidence type="ECO:0000256" key="3">
    <source>
        <dbReference type="ARBA" id="ARBA00012647"/>
    </source>
</evidence>
<evidence type="ECO:0000256" key="1">
    <source>
        <dbReference type="ARBA" id="ARBA00004609"/>
    </source>
</evidence>
<evidence type="ECO:0000256" key="2">
    <source>
        <dbReference type="ARBA" id="ARBA00005984"/>
    </source>
</evidence>
<feature type="chain" id="PRO_5005535171" description="Alkaline phosphatase" evidence="17">
    <location>
        <begin position="22"/>
        <end position="533"/>
    </location>
</feature>
<dbReference type="EC" id="3.1.3.1" evidence="3 16"/>
<feature type="active site" description="Phosphoserine intermediate" evidence="13">
    <location>
        <position position="145"/>
    </location>
</feature>
<dbReference type="CDD" id="cd16012">
    <property type="entry name" value="ALP"/>
    <property type="match status" value="1"/>
</dbReference>
<keyword evidence="12" id="KW-0449">Lipoprotein</keyword>
<organism evidence="18 19">
    <name type="scientific">Lucilia cuprina</name>
    <name type="common">Green bottle fly</name>
    <name type="synonym">Australian sheep blowfly</name>
    <dbReference type="NCBI Taxonomy" id="7375"/>
    <lineage>
        <taxon>Eukaryota</taxon>
        <taxon>Metazoa</taxon>
        <taxon>Ecdysozoa</taxon>
        <taxon>Arthropoda</taxon>
        <taxon>Hexapoda</taxon>
        <taxon>Insecta</taxon>
        <taxon>Pterygota</taxon>
        <taxon>Neoptera</taxon>
        <taxon>Endopterygota</taxon>
        <taxon>Diptera</taxon>
        <taxon>Brachycera</taxon>
        <taxon>Muscomorpha</taxon>
        <taxon>Oestroidea</taxon>
        <taxon>Calliphoridae</taxon>
        <taxon>Luciliinae</taxon>
        <taxon>Lucilia</taxon>
    </lineage>
</organism>
<evidence type="ECO:0000256" key="7">
    <source>
        <dbReference type="ARBA" id="ARBA00022801"/>
    </source>
</evidence>
<keyword evidence="8 14" id="KW-0862">Zinc</keyword>
<dbReference type="Proteomes" id="UP000037069">
    <property type="component" value="Unassembled WGS sequence"/>
</dbReference>
<evidence type="ECO:0000256" key="8">
    <source>
        <dbReference type="ARBA" id="ARBA00022833"/>
    </source>
</evidence>
<dbReference type="PANTHER" id="PTHR11596:SF91">
    <property type="entry name" value="ALKALINE PHOSPHATASE-RELATED"/>
    <property type="match status" value="1"/>
</dbReference>
<comment type="caution">
    <text evidence="18">The sequence shown here is derived from an EMBL/GenBank/DDBJ whole genome shotgun (WGS) entry which is preliminary data.</text>
</comment>
<feature type="binding site" evidence="14">
    <location>
        <position position="411"/>
    </location>
    <ligand>
        <name>Zn(2+)</name>
        <dbReference type="ChEBI" id="CHEBI:29105"/>
        <label>2</label>
    </ligand>
</feature>
<accession>A0A0L0BPJ1</accession>
<evidence type="ECO:0000256" key="16">
    <source>
        <dbReference type="RuleBase" id="RU003947"/>
    </source>
</evidence>
<evidence type="ECO:0000256" key="6">
    <source>
        <dbReference type="ARBA" id="ARBA00022723"/>
    </source>
</evidence>
<dbReference type="PROSITE" id="PS00123">
    <property type="entry name" value="ALKALINE_PHOSPHATASE"/>
    <property type="match status" value="1"/>
</dbReference>
<comment type="similarity">
    <text evidence="2 15">Belongs to the alkaline phosphatase family.</text>
</comment>
<evidence type="ECO:0000256" key="5">
    <source>
        <dbReference type="ARBA" id="ARBA00022622"/>
    </source>
</evidence>
<feature type="binding site" evidence="14">
    <location>
        <position position="410"/>
    </location>
    <ligand>
        <name>Zn(2+)</name>
        <dbReference type="ChEBI" id="CHEBI:29105"/>
        <label>2</label>
    </ligand>
</feature>
<evidence type="ECO:0000256" key="14">
    <source>
        <dbReference type="PIRSR" id="PIRSR601952-2"/>
    </source>
</evidence>
<keyword evidence="9 14" id="KW-0460">Magnesium</keyword>
<dbReference type="STRING" id="7375.A0A0L0BPJ1"/>
<dbReference type="Pfam" id="PF00245">
    <property type="entry name" value="Alk_phosphatase"/>
    <property type="match status" value="1"/>
</dbReference>
<proteinExistence type="inferred from homology"/>
<dbReference type="GO" id="GO:0098552">
    <property type="term" value="C:side of membrane"/>
    <property type="evidence" value="ECO:0007669"/>
    <property type="project" value="UniProtKB-KW"/>
</dbReference>
<dbReference type="GO" id="GO:0004035">
    <property type="term" value="F:alkaline phosphatase activity"/>
    <property type="evidence" value="ECO:0007669"/>
    <property type="project" value="UniProtKB-EC"/>
</dbReference>
<dbReference type="OMA" id="SGVMDFH"/>
<keyword evidence="6 14" id="KW-0479">Metal-binding</keyword>
<evidence type="ECO:0000256" key="12">
    <source>
        <dbReference type="ARBA" id="ARBA00023288"/>
    </source>
</evidence>
<dbReference type="PRINTS" id="PR00113">
    <property type="entry name" value="ALKPHPHTASE"/>
</dbReference>
<gene>
    <name evidence="18" type="ORF">FF38_12139</name>
</gene>
<dbReference type="GO" id="GO:0005886">
    <property type="term" value="C:plasma membrane"/>
    <property type="evidence" value="ECO:0007669"/>
    <property type="project" value="UniProtKB-SubCell"/>
</dbReference>
<feature type="binding site" evidence="14">
    <location>
        <position position="210"/>
    </location>
    <ligand>
        <name>Mg(2+)</name>
        <dbReference type="ChEBI" id="CHEBI:18420"/>
    </ligand>
</feature>
<evidence type="ECO:0000256" key="17">
    <source>
        <dbReference type="SAM" id="SignalP"/>
    </source>
</evidence>
<dbReference type="AlphaFoldDB" id="A0A0L0BPJ1"/>
<keyword evidence="5" id="KW-0336">GPI-anchor</keyword>
<comment type="catalytic activity">
    <reaction evidence="16">
        <text>a phosphate monoester + H2O = an alcohol + phosphate</text>
        <dbReference type="Rhea" id="RHEA:15017"/>
        <dbReference type="ChEBI" id="CHEBI:15377"/>
        <dbReference type="ChEBI" id="CHEBI:30879"/>
        <dbReference type="ChEBI" id="CHEBI:43474"/>
        <dbReference type="ChEBI" id="CHEBI:67140"/>
        <dbReference type="EC" id="3.1.3.1"/>
    </reaction>
</comment>
<feature type="binding site" evidence="14">
    <location>
        <position position="364"/>
    </location>
    <ligand>
        <name>Mg(2+)</name>
        <dbReference type="ChEBI" id="CHEBI:18420"/>
    </ligand>
</feature>
<keyword evidence="17" id="KW-0732">Signal</keyword>
<reference evidence="18 19" key="1">
    <citation type="journal article" date="2015" name="Nat. Commun.">
        <title>Lucilia cuprina genome unlocks parasitic fly biology to underpin future interventions.</title>
        <authorList>
            <person name="Anstead C.A."/>
            <person name="Korhonen P.K."/>
            <person name="Young N.D."/>
            <person name="Hall R.S."/>
            <person name="Jex A.R."/>
            <person name="Murali S.C."/>
            <person name="Hughes D.S."/>
            <person name="Lee S.F."/>
            <person name="Perry T."/>
            <person name="Stroehlein A.J."/>
            <person name="Ansell B.R."/>
            <person name="Breugelmans B."/>
            <person name="Hofmann A."/>
            <person name="Qu J."/>
            <person name="Dugan S."/>
            <person name="Lee S.L."/>
            <person name="Chao H."/>
            <person name="Dinh H."/>
            <person name="Han Y."/>
            <person name="Doddapaneni H.V."/>
            <person name="Worley K.C."/>
            <person name="Muzny D.M."/>
            <person name="Ioannidis P."/>
            <person name="Waterhouse R.M."/>
            <person name="Zdobnov E.M."/>
            <person name="James P.J."/>
            <person name="Bagnall N.H."/>
            <person name="Kotze A.C."/>
            <person name="Gibbs R.A."/>
            <person name="Richards S."/>
            <person name="Batterham P."/>
            <person name="Gasser R.B."/>
        </authorList>
    </citation>
    <scope>NUCLEOTIDE SEQUENCE [LARGE SCALE GENOMIC DNA]</scope>
    <source>
        <strain evidence="18 19">LS</strain>
        <tissue evidence="18">Full body</tissue>
    </source>
</reference>
<dbReference type="OrthoDB" id="5818554at2759"/>
<dbReference type="EMBL" id="JRES01001567">
    <property type="protein sequence ID" value="KNC21921.1"/>
    <property type="molecule type" value="Genomic_DNA"/>
</dbReference>
<evidence type="ECO:0000256" key="10">
    <source>
        <dbReference type="ARBA" id="ARBA00023136"/>
    </source>
</evidence>
<evidence type="ECO:0000256" key="11">
    <source>
        <dbReference type="ARBA" id="ARBA00023180"/>
    </source>
</evidence>
<evidence type="ECO:0000256" key="15">
    <source>
        <dbReference type="RuleBase" id="RU003946"/>
    </source>
</evidence>
<feature type="binding site" evidence="14">
    <location>
        <position position="373"/>
    </location>
    <ligand>
        <name>Zn(2+)</name>
        <dbReference type="ChEBI" id="CHEBI:29105"/>
        <label>2</label>
    </ligand>
</feature>
<sequence>MFFNILLAVLAGIAFVTSTQGHAIFEEDFHNVYKLSGCNSNRAYIEDIGNDKYVPEAEKDPEFWRNLARKELEENLRKQKLNMNKAKNVIFFLGDGMSLSTVAAARMLKGQKKGNTGEEEVLSFEKFPYTGLSKTYCTDSQVADSACTATAYLCGVKGNIVTIGVNAKVKYNNCSASMDPKNHVSSIAAWAQKAGKSTGFITTTTLTHASPSGSYAHVANRMYESDTDVRSFGQDPSECMDMATQLVTQEPGRNFNVIMGGGMSKFLPNTIRDSHGNLGIREDGKNLLSLWQGMHPTGVIVTDREQLLNLNTSRVSHIMGIFQSKYMDYHLMADPVKQPTLAEMTEKALQLLQHNDQGYFIFIEGGLIDVAHHETKAAISLDETLEFEKAIQLAREMTNPEETLIVVSSDHAHPLTISGYPARGTDILGLNQDDRDANGLKYLTLNYPIGPKQYLDNNGNRLDMEKISRDFNFEYPGYVSTKDGRHSGDDVGIFASGPFDHLFTGVIEQSTIPHLMAYAACIGDGPTMCDDNQ</sequence>
<evidence type="ECO:0000256" key="13">
    <source>
        <dbReference type="PIRSR" id="PIRSR601952-1"/>
    </source>
</evidence>
<name>A0A0L0BPJ1_LUCCU</name>
<feature type="binding site" evidence="14">
    <location>
        <position position="369"/>
    </location>
    <ligand>
        <name>Zn(2+)</name>
        <dbReference type="ChEBI" id="CHEBI:29105"/>
        <label>2</label>
    </ligand>
</feature>
<dbReference type="GO" id="GO:0046872">
    <property type="term" value="F:metal ion binding"/>
    <property type="evidence" value="ECO:0007669"/>
    <property type="project" value="UniProtKB-KW"/>
</dbReference>
<keyword evidence="4" id="KW-1003">Cell membrane</keyword>
<dbReference type="InterPro" id="IPR001952">
    <property type="entry name" value="Alkaline_phosphatase"/>
</dbReference>
<dbReference type="InterPro" id="IPR017850">
    <property type="entry name" value="Alkaline_phosphatase_core_sf"/>
</dbReference>
<evidence type="ECO:0000313" key="18">
    <source>
        <dbReference type="EMBL" id="KNC21921.1"/>
    </source>
</evidence>
<feature type="binding site" evidence="14">
    <location>
        <position position="95"/>
    </location>
    <ligand>
        <name>Mg(2+)</name>
        <dbReference type="ChEBI" id="CHEBI:18420"/>
    </ligand>
</feature>
<evidence type="ECO:0000313" key="19">
    <source>
        <dbReference type="Proteomes" id="UP000037069"/>
    </source>
</evidence>
<feature type="binding site" evidence="14">
    <location>
        <position position="486"/>
    </location>
    <ligand>
        <name>Zn(2+)</name>
        <dbReference type="ChEBI" id="CHEBI:29105"/>
        <label>2</label>
    </ligand>
</feature>
<evidence type="ECO:0000256" key="9">
    <source>
        <dbReference type="ARBA" id="ARBA00022842"/>
    </source>
</evidence>
<feature type="signal peptide" evidence="17">
    <location>
        <begin position="1"/>
        <end position="21"/>
    </location>
</feature>
<keyword evidence="7 16" id="KW-0378">Hydrolase</keyword>
<keyword evidence="19" id="KW-1185">Reference proteome</keyword>
<dbReference type="InterPro" id="IPR018299">
    <property type="entry name" value="Alkaline_phosphatase_AS"/>
</dbReference>
<dbReference type="FunFam" id="3.40.720.10:FF:000008">
    <property type="entry name" value="Alkaline phosphatase"/>
    <property type="match status" value="1"/>
</dbReference>